<reference evidence="1" key="1">
    <citation type="submission" date="2023-07" db="EMBL/GenBank/DDBJ databases">
        <title>draft genome sequence of fig (Ficus carica).</title>
        <authorList>
            <person name="Takahashi T."/>
            <person name="Nishimura K."/>
        </authorList>
    </citation>
    <scope>NUCLEOTIDE SEQUENCE</scope>
</reference>
<dbReference type="EMBL" id="BTGU01000151">
    <property type="protein sequence ID" value="GMN63494.1"/>
    <property type="molecule type" value="Genomic_DNA"/>
</dbReference>
<keyword evidence="2" id="KW-1185">Reference proteome</keyword>
<dbReference type="Proteomes" id="UP001187192">
    <property type="component" value="Unassembled WGS sequence"/>
</dbReference>
<proteinExistence type="predicted"/>
<evidence type="ECO:0000313" key="2">
    <source>
        <dbReference type="Proteomes" id="UP001187192"/>
    </source>
</evidence>
<protein>
    <submittedName>
        <fullName evidence="1">Uncharacterized protein</fullName>
    </submittedName>
</protein>
<gene>
    <name evidence="1" type="ORF">TIFTF001_032578</name>
</gene>
<organism evidence="1 2">
    <name type="scientific">Ficus carica</name>
    <name type="common">Common fig</name>
    <dbReference type="NCBI Taxonomy" id="3494"/>
    <lineage>
        <taxon>Eukaryota</taxon>
        <taxon>Viridiplantae</taxon>
        <taxon>Streptophyta</taxon>
        <taxon>Embryophyta</taxon>
        <taxon>Tracheophyta</taxon>
        <taxon>Spermatophyta</taxon>
        <taxon>Magnoliopsida</taxon>
        <taxon>eudicotyledons</taxon>
        <taxon>Gunneridae</taxon>
        <taxon>Pentapetalae</taxon>
        <taxon>rosids</taxon>
        <taxon>fabids</taxon>
        <taxon>Rosales</taxon>
        <taxon>Moraceae</taxon>
        <taxon>Ficeae</taxon>
        <taxon>Ficus</taxon>
    </lineage>
</organism>
<evidence type="ECO:0000313" key="1">
    <source>
        <dbReference type="EMBL" id="GMN63494.1"/>
    </source>
</evidence>
<accession>A0AA88E3P6</accession>
<sequence length="77" mass="8847">MNGKEKKKEECFSYMTGESLHLELHQLCSVVFADDMMNLCNFAESLRDSLVLWCRTLMFSIIFPSTMVPKIGEIHDG</sequence>
<comment type="caution">
    <text evidence="1">The sequence shown here is derived from an EMBL/GenBank/DDBJ whole genome shotgun (WGS) entry which is preliminary data.</text>
</comment>
<dbReference type="AlphaFoldDB" id="A0AA88E3P6"/>
<name>A0AA88E3P6_FICCA</name>